<organism evidence="1 2">
    <name type="scientific">Acinetobacter higginsii</name>
    <dbReference type="NCBI Taxonomy" id="70347"/>
    <lineage>
        <taxon>Bacteria</taxon>
        <taxon>Pseudomonadati</taxon>
        <taxon>Pseudomonadota</taxon>
        <taxon>Gammaproteobacteria</taxon>
        <taxon>Moraxellales</taxon>
        <taxon>Moraxellaceae</taxon>
        <taxon>Acinetobacter</taxon>
    </lineage>
</organism>
<dbReference type="OrthoDB" id="6692454at2"/>
<keyword evidence="2" id="KW-1185">Reference proteome</keyword>
<gene>
    <name evidence="1" type="ORF">F902_01399</name>
</gene>
<dbReference type="Gene3D" id="3.40.960.10">
    <property type="entry name" value="VSR Endonuclease"/>
    <property type="match status" value="1"/>
</dbReference>
<evidence type="ECO:0008006" key="3">
    <source>
        <dbReference type="Google" id="ProtNLM"/>
    </source>
</evidence>
<evidence type="ECO:0000313" key="1">
    <source>
        <dbReference type="EMBL" id="ENX58772.1"/>
    </source>
</evidence>
<proteinExistence type="predicted"/>
<accession>N9T523</accession>
<dbReference type="AlphaFoldDB" id="N9T523"/>
<dbReference type="HOGENOM" id="CLU_140153_2_0_6"/>
<name>N9T523_9GAMM</name>
<dbReference type="Proteomes" id="UP000013084">
    <property type="component" value="Unassembled WGS sequence"/>
</dbReference>
<reference evidence="1 2" key="1">
    <citation type="submission" date="2013-02" db="EMBL/GenBank/DDBJ databases">
        <title>The Genome Sequence of Acinetobacter sp. CIP 70.18.</title>
        <authorList>
            <consortium name="The Broad Institute Genome Sequencing Platform"/>
            <consortium name="The Broad Institute Genome Sequencing Center for Infectious Disease"/>
            <person name="Cerqueira G."/>
            <person name="Feldgarden M."/>
            <person name="Courvalin P."/>
            <person name="Perichon B."/>
            <person name="Grillot-Courvalin C."/>
            <person name="Clermont D."/>
            <person name="Rocha E."/>
            <person name="Yoon E.-J."/>
            <person name="Nemec A."/>
            <person name="Walker B."/>
            <person name="Young S.K."/>
            <person name="Zeng Q."/>
            <person name="Gargeya S."/>
            <person name="Fitzgerald M."/>
            <person name="Haas B."/>
            <person name="Abouelleil A."/>
            <person name="Alvarado L."/>
            <person name="Arachchi H.M."/>
            <person name="Berlin A.M."/>
            <person name="Chapman S.B."/>
            <person name="Dewar J."/>
            <person name="Goldberg J."/>
            <person name="Griggs A."/>
            <person name="Gujja S."/>
            <person name="Hansen M."/>
            <person name="Howarth C."/>
            <person name="Imamovic A."/>
            <person name="Larimer J."/>
            <person name="McCowan C."/>
            <person name="Murphy C."/>
            <person name="Neiman D."/>
            <person name="Pearson M."/>
            <person name="Priest M."/>
            <person name="Roberts A."/>
            <person name="Saif S."/>
            <person name="Shea T."/>
            <person name="Sisk P."/>
            <person name="Sykes S."/>
            <person name="Wortman J."/>
            <person name="Nusbaum C."/>
            <person name="Birren B."/>
        </authorList>
    </citation>
    <scope>NUCLEOTIDE SEQUENCE [LARGE SCALE GENOMIC DNA]</scope>
    <source>
        <strain evidence="1 2">CIP 70.18</strain>
    </source>
</reference>
<evidence type="ECO:0000313" key="2">
    <source>
        <dbReference type="Proteomes" id="UP000013084"/>
    </source>
</evidence>
<sequence>MEIDKYFKLTRKREPKTKPKSRPLPKAKDKYLDAFDELERALNILDIKFEKLFQFKSTKHWRYDFHLIEDRILIEISGGPWSGGRKGKLANKAWSLDKYDQAWEKGYTVVRIESSSRYKIDESGPTQIEASYADQWLKSIKRQRFNEPDSTISTNGIDG</sequence>
<dbReference type="EMBL" id="APRN01000035">
    <property type="protein sequence ID" value="ENX58772.1"/>
    <property type="molecule type" value="Genomic_DNA"/>
</dbReference>
<comment type="caution">
    <text evidence="1">The sequence shown here is derived from an EMBL/GenBank/DDBJ whole genome shotgun (WGS) entry which is preliminary data.</text>
</comment>
<protein>
    <recommendedName>
        <fullName evidence="3">DUF559 domain-containing protein</fullName>
    </recommendedName>
</protein>